<dbReference type="SMART" id="SM00318">
    <property type="entry name" value="SNc"/>
    <property type="match status" value="1"/>
</dbReference>
<keyword evidence="1" id="KW-0540">Nuclease</keyword>
<name>A0A8T0IDA5_CERPU</name>
<evidence type="ECO:0000313" key="5">
    <source>
        <dbReference type="EMBL" id="KAG0580483.1"/>
    </source>
</evidence>
<feature type="domain" description="TNase-like" evidence="4">
    <location>
        <begin position="178"/>
        <end position="346"/>
    </location>
</feature>
<dbReference type="OrthoDB" id="430293at2759"/>
<dbReference type="Gene3D" id="2.40.50.90">
    <property type="match status" value="1"/>
</dbReference>
<dbReference type="GO" id="GO:0004519">
    <property type="term" value="F:endonuclease activity"/>
    <property type="evidence" value="ECO:0007669"/>
    <property type="project" value="UniProtKB-KW"/>
</dbReference>
<gene>
    <name evidence="5" type="ORF">KC19_4G176500</name>
</gene>
<evidence type="ECO:0000256" key="3">
    <source>
        <dbReference type="ARBA" id="ARBA00022801"/>
    </source>
</evidence>
<protein>
    <recommendedName>
        <fullName evidence="4">TNase-like domain-containing protein</fullName>
    </recommendedName>
</protein>
<dbReference type="GO" id="GO:0016787">
    <property type="term" value="F:hydrolase activity"/>
    <property type="evidence" value="ECO:0007669"/>
    <property type="project" value="UniProtKB-KW"/>
</dbReference>
<accession>A0A8T0IDA5</accession>
<proteinExistence type="predicted"/>
<evidence type="ECO:0000256" key="2">
    <source>
        <dbReference type="ARBA" id="ARBA00022759"/>
    </source>
</evidence>
<dbReference type="EMBL" id="CM026424">
    <property type="protein sequence ID" value="KAG0580483.1"/>
    <property type="molecule type" value="Genomic_DNA"/>
</dbReference>
<keyword evidence="3" id="KW-0378">Hydrolase</keyword>
<evidence type="ECO:0000259" key="4">
    <source>
        <dbReference type="PROSITE" id="PS50830"/>
    </source>
</evidence>
<evidence type="ECO:0000313" key="6">
    <source>
        <dbReference type="Proteomes" id="UP000822688"/>
    </source>
</evidence>
<keyword evidence="6" id="KW-1185">Reference proteome</keyword>
<sequence>MGNCFRRCLGDDSDSDHQKVTYSGHNPDSYVSYASGGDRARPPSNFSYNVVGFTAVARDLLDFEATHKVPVALKDYVAASKSTQIIWYEKLLAAWKKAKPAPATAEEVAILLIQTLQAHNFRNFEGLLDFYHLPWPKFSKPTGKPAPEVIVPEADGAWPEDVEYEIHTLPVHEGAAGDGDGLTVYVDVYKDAREKGSLPVEIRDAVIKRRDARAKRDYRTADALQKLIEKANYKVFDGKSGGIQCLARKYRIRLKGVDAPEIEQPYGEESKDKLNDLVNGHRLVIHVYDRDQYGRAVGDVHGNGIFIQEVLLKEGCVWHYKKYDKRKDFAQWERDARAARRGLWAEDFPEKPWDYRRKHNTRYKGRSARKRGA</sequence>
<dbReference type="InterPro" id="IPR016071">
    <property type="entry name" value="Staphylococal_nuclease_OB-fold"/>
</dbReference>
<dbReference type="PROSITE" id="PS50830">
    <property type="entry name" value="TNASE_3"/>
    <property type="match status" value="1"/>
</dbReference>
<comment type="caution">
    <text evidence="5">The sequence shown here is derived from an EMBL/GenBank/DDBJ whole genome shotgun (WGS) entry which is preliminary data.</text>
</comment>
<dbReference type="PANTHER" id="PTHR12302">
    <property type="entry name" value="EBNA2 BINDING PROTEIN P100"/>
    <property type="match status" value="1"/>
</dbReference>
<evidence type="ECO:0000256" key="1">
    <source>
        <dbReference type="ARBA" id="ARBA00022722"/>
    </source>
</evidence>
<dbReference type="PANTHER" id="PTHR12302:SF3">
    <property type="entry name" value="SERINE_THREONINE-PROTEIN KINASE 31"/>
    <property type="match status" value="1"/>
</dbReference>
<dbReference type="AlphaFoldDB" id="A0A8T0IDA5"/>
<dbReference type="Pfam" id="PF00565">
    <property type="entry name" value="SNase"/>
    <property type="match status" value="1"/>
</dbReference>
<organism evidence="5 6">
    <name type="scientific">Ceratodon purpureus</name>
    <name type="common">Fire moss</name>
    <name type="synonym">Dicranum purpureum</name>
    <dbReference type="NCBI Taxonomy" id="3225"/>
    <lineage>
        <taxon>Eukaryota</taxon>
        <taxon>Viridiplantae</taxon>
        <taxon>Streptophyta</taxon>
        <taxon>Embryophyta</taxon>
        <taxon>Bryophyta</taxon>
        <taxon>Bryophytina</taxon>
        <taxon>Bryopsida</taxon>
        <taxon>Dicranidae</taxon>
        <taxon>Pseudoditrichales</taxon>
        <taxon>Ditrichaceae</taxon>
        <taxon>Ceratodon</taxon>
    </lineage>
</organism>
<reference evidence="5" key="1">
    <citation type="submission" date="2020-06" db="EMBL/GenBank/DDBJ databases">
        <title>WGS assembly of Ceratodon purpureus strain R40.</title>
        <authorList>
            <person name="Carey S.B."/>
            <person name="Jenkins J."/>
            <person name="Shu S."/>
            <person name="Lovell J.T."/>
            <person name="Sreedasyam A."/>
            <person name="Maumus F."/>
            <person name="Tiley G.P."/>
            <person name="Fernandez-Pozo N."/>
            <person name="Barry K."/>
            <person name="Chen C."/>
            <person name="Wang M."/>
            <person name="Lipzen A."/>
            <person name="Daum C."/>
            <person name="Saski C.A."/>
            <person name="Payton A.C."/>
            <person name="Mcbreen J.C."/>
            <person name="Conrad R.E."/>
            <person name="Kollar L.M."/>
            <person name="Olsson S."/>
            <person name="Huttunen S."/>
            <person name="Landis J.B."/>
            <person name="Wickett N.J."/>
            <person name="Johnson M.G."/>
            <person name="Rensing S.A."/>
            <person name="Grimwood J."/>
            <person name="Schmutz J."/>
            <person name="Mcdaniel S.F."/>
        </authorList>
    </citation>
    <scope>NUCLEOTIDE SEQUENCE</scope>
    <source>
        <strain evidence="5">R40</strain>
    </source>
</reference>
<dbReference type="Proteomes" id="UP000822688">
    <property type="component" value="Chromosome 4"/>
</dbReference>
<keyword evidence="2" id="KW-0255">Endonuclease</keyword>
<dbReference type="InterPro" id="IPR035437">
    <property type="entry name" value="SNase_OB-fold_sf"/>
</dbReference>
<dbReference type="GO" id="GO:0005737">
    <property type="term" value="C:cytoplasm"/>
    <property type="evidence" value="ECO:0007669"/>
    <property type="project" value="TreeGrafter"/>
</dbReference>
<dbReference type="SUPFAM" id="SSF50199">
    <property type="entry name" value="Staphylococcal nuclease"/>
    <property type="match status" value="1"/>
</dbReference>